<keyword evidence="15" id="KW-1185">Reference proteome</keyword>
<evidence type="ECO:0000256" key="4">
    <source>
        <dbReference type="ARBA" id="ARBA00012483"/>
    </source>
</evidence>
<protein>
    <recommendedName>
        <fullName evidence="4">RING-type E3 ubiquitin transferase</fullName>
        <ecNumber evidence="4">2.3.2.27</ecNumber>
    </recommendedName>
</protein>
<evidence type="ECO:0000256" key="5">
    <source>
        <dbReference type="ARBA" id="ARBA00022679"/>
    </source>
</evidence>
<sequence>MGSTRTEAEGTKNCKTEDERKDNSSFECNICLDIAQEPVVSMCGHLFCWPCLHRWIETRPARPMCPVCKAAISKDKVIPIYGKDNPSQTDPREKLPPRPQGQRTEPENSYNPFNNFTNFGGFNAHNGGGLQFSFGIGAFPFTFFSGTFGSRNSGEGTTVQQQDEQFLSRAFLWMALLFLVWLFLA</sequence>
<keyword evidence="13" id="KW-0812">Transmembrane</keyword>
<dbReference type="InterPro" id="IPR018957">
    <property type="entry name" value="Znf_C3HC4_RING-type"/>
</dbReference>
<evidence type="ECO:0000256" key="6">
    <source>
        <dbReference type="ARBA" id="ARBA00022723"/>
    </source>
</evidence>
<evidence type="ECO:0000313" key="16">
    <source>
        <dbReference type="RefSeq" id="XP_065663818.1"/>
    </source>
</evidence>
<dbReference type="InterPro" id="IPR045103">
    <property type="entry name" value="RNF5/RNF185-like"/>
</dbReference>
<evidence type="ECO:0000256" key="12">
    <source>
        <dbReference type="SAM" id="MobiDB-lite"/>
    </source>
</evidence>
<organism evidence="15 16">
    <name type="scientific">Hydra vulgaris</name>
    <name type="common">Hydra</name>
    <name type="synonym">Hydra attenuata</name>
    <dbReference type="NCBI Taxonomy" id="6087"/>
    <lineage>
        <taxon>Eukaryota</taxon>
        <taxon>Metazoa</taxon>
        <taxon>Cnidaria</taxon>
        <taxon>Hydrozoa</taxon>
        <taxon>Hydroidolina</taxon>
        <taxon>Anthoathecata</taxon>
        <taxon>Aplanulata</taxon>
        <taxon>Hydridae</taxon>
        <taxon>Hydra</taxon>
    </lineage>
</organism>
<name>A0ABM4CPQ0_HYDVU</name>
<dbReference type="PROSITE" id="PS00518">
    <property type="entry name" value="ZF_RING_1"/>
    <property type="match status" value="1"/>
</dbReference>
<dbReference type="InterPro" id="IPR013083">
    <property type="entry name" value="Znf_RING/FYVE/PHD"/>
</dbReference>
<dbReference type="Gene3D" id="3.30.40.10">
    <property type="entry name" value="Zinc/RING finger domain, C3HC4 (zinc finger)"/>
    <property type="match status" value="1"/>
</dbReference>
<proteinExistence type="predicted"/>
<gene>
    <name evidence="16" type="primary">LOC100203035</name>
</gene>
<evidence type="ECO:0000256" key="13">
    <source>
        <dbReference type="SAM" id="Phobius"/>
    </source>
</evidence>
<evidence type="ECO:0000256" key="3">
    <source>
        <dbReference type="ARBA" id="ARBA00004906"/>
    </source>
</evidence>
<dbReference type="PROSITE" id="PS50089">
    <property type="entry name" value="ZF_RING_2"/>
    <property type="match status" value="1"/>
</dbReference>
<dbReference type="Pfam" id="PF00097">
    <property type="entry name" value="zf-C3HC4"/>
    <property type="match status" value="1"/>
</dbReference>
<dbReference type="SMART" id="SM00184">
    <property type="entry name" value="RING"/>
    <property type="match status" value="1"/>
</dbReference>
<comment type="pathway">
    <text evidence="3">Protein modification; protein ubiquitination.</text>
</comment>
<keyword evidence="6" id="KW-0479">Metal-binding</keyword>
<accession>A0ABM4CPQ0</accession>
<comment type="catalytic activity">
    <reaction evidence="1">
        <text>S-ubiquitinyl-[E2 ubiquitin-conjugating enzyme]-L-cysteine + [acceptor protein]-L-lysine = [E2 ubiquitin-conjugating enzyme]-L-cysteine + N(6)-ubiquitinyl-[acceptor protein]-L-lysine.</text>
        <dbReference type="EC" id="2.3.2.27"/>
    </reaction>
</comment>
<keyword evidence="7 11" id="KW-0863">Zinc-finger</keyword>
<evidence type="ECO:0000256" key="11">
    <source>
        <dbReference type="PROSITE-ProRule" id="PRU00175"/>
    </source>
</evidence>
<dbReference type="InterPro" id="IPR001841">
    <property type="entry name" value="Znf_RING"/>
</dbReference>
<evidence type="ECO:0000259" key="14">
    <source>
        <dbReference type="PROSITE" id="PS50089"/>
    </source>
</evidence>
<dbReference type="RefSeq" id="XP_065663818.1">
    <property type="nucleotide sequence ID" value="XM_065807746.1"/>
</dbReference>
<evidence type="ECO:0000256" key="2">
    <source>
        <dbReference type="ARBA" id="ARBA00004308"/>
    </source>
</evidence>
<feature type="domain" description="RING-type" evidence="14">
    <location>
        <begin position="28"/>
        <end position="69"/>
    </location>
</feature>
<keyword evidence="8" id="KW-0833">Ubl conjugation pathway</keyword>
<dbReference type="PANTHER" id="PTHR12313">
    <property type="entry name" value="E3 UBIQUITIN-PROTEIN LIGASE RNF5-RELATED"/>
    <property type="match status" value="1"/>
</dbReference>
<evidence type="ECO:0000313" key="15">
    <source>
        <dbReference type="Proteomes" id="UP001652625"/>
    </source>
</evidence>
<evidence type="ECO:0000256" key="7">
    <source>
        <dbReference type="ARBA" id="ARBA00022771"/>
    </source>
</evidence>
<evidence type="ECO:0000256" key="10">
    <source>
        <dbReference type="ARBA" id="ARBA00023136"/>
    </source>
</evidence>
<keyword evidence="9" id="KW-0862">Zinc</keyword>
<feature type="transmembrane region" description="Helical" evidence="13">
    <location>
        <begin position="166"/>
        <end position="184"/>
    </location>
</feature>
<keyword evidence="5" id="KW-0808">Transferase</keyword>
<keyword evidence="10 13" id="KW-0472">Membrane</keyword>
<evidence type="ECO:0000256" key="1">
    <source>
        <dbReference type="ARBA" id="ARBA00000900"/>
    </source>
</evidence>
<dbReference type="InterPro" id="IPR017907">
    <property type="entry name" value="Znf_RING_CS"/>
</dbReference>
<evidence type="ECO:0000256" key="9">
    <source>
        <dbReference type="ARBA" id="ARBA00022833"/>
    </source>
</evidence>
<keyword evidence="13" id="KW-1133">Transmembrane helix</keyword>
<feature type="region of interest" description="Disordered" evidence="12">
    <location>
        <begin position="80"/>
        <end position="110"/>
    </location>
</feature>
<feature type="compositionally biased region" description="Polar residues" evidence="12">
    <location>
        <begin position="101"/>
        <end position="110"/>
    </location>
</feature>
<dbReference type="EC" id="2.3.2.27" evidence="4"/>
<dbReference type="Proteomes" id="UP001652625">
    <property type="component" value="Chromosome 10"/>
</dbReference>
<dbReference type="GeneID" id="100203035"/>
<evidence type="ECO:0000256" key="8">
    <source>
        <dbReference type="ARBA" id="ARBA00022786"/>
    </source>
</evidence>
<reference evidence="16" key="1">
    <citation type="submission" date="2025-08" db="UniProtKB">
        <authorList>
            <consortium name="RefSeq"/>
        </authorList>
    </citation>
    <scope>IDENTIFICATION</scope>
</reference>
<dbReference type="SUPFAM" id="SSF57850">
    <property type="entry name" value="RING/U-box"/>
    <property type="match status" value="1"/>
</dbReference>
<comment type="subcellular location">
    <subcellularLocation>
        <location evidence="2">Endomembrane system</location>
    </subcellularLocation>
</comment>